<dbReference type="SMART" id="SM00449">
    <property type="entry name" value="SPRY"/>
    <property type="match status" value="1"/>
</dbReference>
<evidence type="ECO:0000256" key="4">
    <source>
        <dbReference type="ARBA" id="ARBA00022771"/>
    </source>
</evidence>
<proteinExistence type="inferred from homology"/>
<keyword evidence="2" id="KW-0800">Toxin</keyword>
<dbReference type="AlphaFoldDB" id="A0AAW1BUR4"/>
<evidence type="ECO:0000256" key="3">
    <source>
        <dbReference type="ARBA" id="ARBA00022723"/>
    </source>
</evidence>
<keyword evidence="3" id="KW-0479">Metal-binding</keyword>
<dbReference type="PRINTS" id="PR01407">
    <property type="entry name" value="BUTYPHLNCDUF"/>
</dbReference>
<evidence type="ECO:0000256" key="1">
    <source>
        <dbReference type="ARBA" id="ARBA00009651"/>
    </source>
</evidence>
<evidence type="ECO:0000256" key="5">
    <source>
        <dbReference type="ARBA" id="ARBA00022833"/>
    </source>
</evidence>
<dbReference type="SUPFAM" id="SSF57850">
    <property type="entry name" value="RING/U-box"/>
    <property type="match status" value="1"/>
</dbReference>
<dbReference type="CDD" id="cd16594">
    <property type="entry name" value="RING-HC_TRIM7-like_C-IV"/>
    <property type="match status" value="1"/>
</dbReference>
<dbReference type="InterPro" id="IPR017907">
    <property type="entry name" value="Znf_RING_CS"/>
</dbReference>
<dbReference type="SUPFAM" id="SSF57845">
    <property type="entry name" value="B-box zinc-binding domain"/>
    <property type="match status" value="1"/>
</dbReference>
<accession>A0AAW1BUR4</accession>
<dbReference type="Pfam" id="PF15227">
    <property type="entry name" value="zf-C3HC4_4"/>
    <property type="match status" value="1"/>
</dbReference>
<dbReference type="InterPro" id="IPR043136">
    <property type="entry name" value="B30.2/SPRY_sf"/>
</dbReference>
<evidence type="ECO:0000256" key="7">
    <source>
        <dbReference type="PROSITE-ProRule" id="PRU00024"/>
    </source>
</evidence>
<evidence type="ECO:0000256" key="6">
    <source>
        <dbReference type="ARBA" id="ARBA00034460"/>
    </source>
</evidence>
<dbReference type="InterPro" id="IPR003877">
    <property type="entry name" value="SPRY_dom"/>
</dbReference>
<dbReference type="Gene3D" id="3.30.40.10">
    <property type="entry name" value="Zinc/RING finger domain, C3HC4 (zinc finger)"/>
    <property type="match status" value="1"/>
</dbReference>
<sequence length="476" mass="54856">MAAAASMQDFLEEATCSICLEYFQDPVLIPECGHNFCRDCLTRSWGTSESEASCPQCRQTFGPRNVLPNRQLVRLVEIARRCKDPWGEDGGSFCPKHREPLKLFCKDHETLICLVCNLSQEHRDHSVIPAEEAFQEYQLKVGECLKAQKEEKEKIATYKTDTEQRVQEMLDLIEKERKNVVAEFRELQLLLEGQEKLILARMEETEKEIMAIKEKGLAKHTEDLCSLDDLIREIEEKQQQPASKLLQDIGSILKKYQAKETYENPVDSLVDPMWTIWDYSDLAVLLKRAMKKFRDTLESGLQLQEVNVILDPDTAHPDRLYIPEDGKSVRGIQPATRIYPFPNSKRFERRPYVLGCQRFSTGRHFWEVTVSSREEWRVGVTNMPGNLTNLDEQARHWQVYKWRKKYGTFSSSVRSELVPTEEPTRIRISLNCEGGQVSFFDARTAALLYTFSDASLVGETLLPSFYLYEGSSLSLA</sequence>
<dbReference type="CDD" id="cd19766">
    <property type="entry name" value="Bbox2_TRIM11_C-IV"/>
    <property type="match status" value="1"/>
</dbReference>
<keyword evidence="5" id="KW-0862">Zinc</keyword>
<comment type="function">
    <text evidence="6">Neurotoxin that produces dose-dependent hypolocomotion and hyperalgesia in mice. May directly act on the central nervous system, as it is 6500-fold more potent when administered intracerebroventricularly than intraperitoneal.</text>
</comment>
<dbReference type="SMART" id="SM00589">
    <property type="entry name" value="PRY"/>
    <property type="match status" value="1"/>
</dbReference>
<dbReference type="InterPro" id="IPR050143">
    <property type="entry name" value="TRIM/RBCC"/>
</dbReference>
<evidence type="ECO:0000313" key="12">
    <source>
        <dbReference type="Proteomes" id="UP001474421"/>
    </source>
</evidence>
<dbReference type="SMART" id="SM00336">
    <property type="entry name" value="BBOX"/>
    <property type="match status" value="1"/>
</dbReference>
<dbReference type="InterPro" id="IPR001841">
    <property type="entry name" value="Znf_RING"/>
</dbReference>
<dbReference type="SUPFAM" id="SSF49899">
    <property type="entry name" value="Concanavalin A-like lectins/glucanases"/>
    <property type="match status" value="1"/>
</dbReference>
<dbReference type="Gene3D" id="3.30.160.60">
    <property type="entry name" value="Classic Zinc Finger"/>
    <property type="match status" value="1"/>
</dbReference>
<dbReference type="InterPro" id="IPR013320">
    <property type="entry name" value="ConA-like_dom_sf"/>
</dbReference>
<keyword evidence="2" id="KW-0528">Neurotoxin</keyword>
<dbReference type="InterPro" id="IPR000315">
    <property type="entry name" value="Znf_B-box"/>
</dbReference>
<gene>
    <name evidence="11" type="ORF">NXF25_004517</name>
</gene>
<protein>
    <submittedName>
        <fullName evidence="11">Zinc finger protein RFP-like</fullName>
    </submittedName>
</protein>
<keyword evidence="12" id="KW-1185">Reference proteome</keyword>
<dbReference type="InterPro" id="IPR003879">
    <property type="entry name" value="Butyrophylin_SPRY"/>
</dbReference>
<evidence type="ECO:0000259" key="9">
    <source>
        <dbReference type="PROSITE" id="PS50119"/>
    </source>
</evidence>
<evidence type="ECO:0000313" key="11">
    <source>
        <dbReference type="EMBL" id="KAK9405743.1"/>
    </source>
</evidence>
<dbReference type="PROSITE" id="PS50188">
    <property type="entry name" value="B302_SPRY"/>
    <property type="match status" value="1"/>
</dbReference>
<dbReference type="Proteomes" id="UP001474421">
    <property type="component" value="Unassembled WGS sequence"/>
</dbReference>
<dbReference type="PROSITE" id="PS50119">
    <property type="entry name" value="ZF_BBOX"/>
    <property type="match status" value="1"/>
</dbReference>
<keyword evidence="4 7" id="KW-0863">Zinc-finger</keyword>
<dbReference type="InterPro" id="IPR013083">
    <property type="entry name" value="Znf_RING/FYVE/PHD"/>
</dbReference>
<dbReference type="EMBL" id="JAOTOJ010000002">
    <property type="protein sequence ID" value="KAK9405743.1"/>
    <property type="molecule type" value="Genomic_DNA"/>
</dbReference>
<evidence type="ECO:0000256" key="2">
    <source>
        <dbReference type="ARBA" id="ARBA00022699"/>
    </source>
</evidence>
<comment type="similarity">
    <text evidence="1">Belongs to the ohanin/vespryn family.</text>
</comment>
<feature type="domain" description="B30.2/SPRY" evidence="10">
    <location>
        <begin position="288"/>
        <end position="476"/>
    </location>
</feature>
<dbReference type="Gene3D" id="2.60.120.920">
    <property type="match status" value="1"/>
</dbReference>
<comment type="caution">
    <text evidence="11">The sequence shown here is derived from an EMBL/GenBank/DDBJ whole genome shotgun (WGS) entry which is preliminary data.</text>
</comment>
<evidence type="ECO:0000259" key="10">
    <source>
        <dbReference type="PROSITE" id="PS50188"/>
    </source>
</evidence>
<dbReference type="PROSITE" id="PS50089">
    <property type="entry name" value="ZF_RING_2"/>
    <property type="match status" value="1"/>
</dbReference>
<dbReference type="SMART" id="SM00184">
    <property type="entry name" value="RING"/>
    <property type="match status" value="1"/>
</dbReference>
<dbReference type="Pfam" id="PF00622">
    <property type="entry name" value="SPRY"/>
    <property type="match status" value="1"/>
</dbReference>
<dbReference type="InterPro" id="IPR006574">
    <property type="entry name" value="PRY"/>
</dbReference>
<dbReference type="Pfam" id="PF00643">
    <property type="entry name" value="zf-B_box"/>
    <property type="match status" value="1"/>
</dbReference>
<name>A0AAW1BUR4_CROAD</name>
<dbReference type="InterPro" id="IPR001870">
    <property type="entry name" value="B30.2/SPRY"/>
</dbReference>
<feature type="domain" description="RING-type" evidence="8">
    <location>
        <begin position="16"/>
        <end position="58"/>
    </location>
</feature>
<organism evidence="11 12">
    <name type="scientific">Crotalus adamanteus</name>
    <name type="common">Eastern diamondback rattlesnake</name>
    <dbReference type="NCBI Taxonomy" id="8729"/>
    <lineage>
        <taxon>Eukaryota</taxon>
        <taxon>Metazoa</taxon>
        <taxon>Chordata</taxon>
        <taxon>Craniata</taxon>
        <taxon>Vertebrata</taxon>
        <taxon>Euteleostomi</taxon>
        <taxon>Lepidosauria</taxon>
        <taxon>Squamata</taxon>
        <taxon>Bifurcata</taxon>
        <taxon>Unidentata</taxon>
        <taxon>Episquamata</taxon>
        <taxon>Toxicofera</taxon>
        <taxon>Serpentes</taxon>
        <taxon>Colubroidea</taxon>
        <taxon>Viperidae</taxon>
        <taxon>Crotalinae</taxon>
        <taxon>Crotalus</taxon>
    </lineage>
</organism>
<dbReference type="PANTHER" id="PTHR24103">
    <property type="entry name" value="E3 UBIQUITIN-PROTEIN LIGASE TRIM"/>
    <property type="match status" value="1"/>
</dbReference>
<feature type="domain" description="B box-type" evidence="9">
    <location>
        <begin position="89"/>
        <end position="130"/>
    </location>
</feature>
<evidence type="ECO:0000259" key="8">
    <source>
        <dbReference type="PROSITE" id="PS50089"/>
    </source>
</evidence>
<dbReference type="PROSITE" id="PS00518">
    <property type="entry name" value="ZF_RING_1"/>
    <property type="match status" value="1"/>
</dbReference>
<dbReference type="Pfam" id="PF13765">
    <property type="entry name" value="PRY"/>
    <property type="match status" value="1"/>
</dbReference>
<dbReference type="GO" id="GO:0008270">
    <property type="term" value="F:zinc ion binding"/>
    <property type="evidence" value="ECO:0007669"/>
    <property type="project" value="UniProtKB-KW"/>
</dbReference>
<reference evidence="11 12" key="1">
    <citation type="journal article" date="2024" name="Proc. Natl. Acad. Sci. U.S.A.">
        <title>The genetic regulatory architecture and epigenomic basis for age-related changes in rattlesnake venom.</title>
        <authorList>
            <person name="Hogan M.P."/>
            <person name="Holding M.L."/>
            <person name="Nystrom G.S."/>
            <person name="Colston T.J."/>
            <person name="Bartlett D.A."/>
            <person name="Mason A.J."/>
            <person name="Ellsworth S.A."/>
            <person name="Rautsaw R.M."/>
            <person name="Lawrence K.C."/>
            <person name="Strickland J.L."/>
            <person name="He B."/>
            <person name="Fraser P."/>
            <person name="Margres M.J."/>
            <person name="Gilbert D.M."/>
            <person name="Gibbs H.L."/>
            <person name="Parkinson C.L."/>
            <person name="Rokyta D.R."/>
        </authorList>
    </citation>
    <scope>NUCLEOTIDE SEQUENCE [LARGE SCALE GENOMIC DNA]</scope>
    <source>
        <strain evidence="11">DRR0105</strain>
    </source>
</reference>